<gene>
    <name evidence="2" type="ORF">Mth01_52110</name>
</gene>
<feature type="transmembrane region" description="Helical" evidence="1">
    <location>
        <begin position="12"/>
        <end position="35"/>
    </location>
</feature>
<keyword evidence="3" id="KW-1185">Reference proteome</keyword>
<dbReference type="EMBL" id="BOOG01000067">
    <property type="protein sequence ID" value="GIH72958.1"/>
    <property type="molecule type" value="Genomic_DNA"/>
</dbReference>
<keyword evidence="1" id="KW-0472">Membrane</keyword>
<organism evidence="2 3">
    <name type="scientific">Sphaerimonospora thailandensis</name>
    <dbReference type="NCBI Taxonomy" id="795644"/>
    <lineage>
        <taxon>Bacteria</taxon>
        <taxon>Bacillati</taxon>
        <taxon>Actinomycetota</taxon>
        <taxon>Actinomycetes</taxon>
        <taxon>Streptosporangiales</taxon>
        <taxon>Streptosporangiaceae</taxon>
        <taxon>Sphaerimonospora</taxon>
    </lineage>
</organism>
<feature type="transmembrane region" description="Helical" evidence="1">
    <location>
        <begin position="98"/>
        <end position="120"/>
    </location>
</feature>
<evidence type="ECO:0000256" key="1">
    <source>
        <dbReference type="SAM" id="Phobius"/>
    </source>
</evidence>
<protein>
    <submittedName>
        <fullName evidence="2">Transporter</fullName>
    </submittedName>
</protein>
<dbReference type="RefSeq" id="WP_204018602.1">
    <property type="nucleotide sequence ID" value="NZ_BOOG01000067.1"/>
</dbReference>
<sequence>MIWLTWRQFRAQAAAVYGLLAVLAAILVIAGRPLSGVVRLTPADSRLYYAGIVVTYLLPAVIGVFWGAPLVTRELEAGTHRLVWNQSVTRARWMATKLALTGLAAVAAAGLLSLVVTWWAGPVDAASQPSTVPVGADIGTDVPDAESFAARISPLLFGVRGITPVGYAAFAFVLGVTAGILLRRTVSAMAVTLAVFAAVQIAVPFAVRPYVIPAAQQTVTITSANISKLGVNSSGEVEELAVAGPRGAWVLGNETVDATGRVVTAPSWVAACLLPPMPSEPQGRASPSGPVAEADQECLTKLADLGYRQRVTYQPADRFWALQGTETAIFLALSALLAWLCLRWIRNRVS</sequence>
<evidence type="ECO:0000313" key="3">
    <source>
        <dbReference type="Proteomes" id="UP000610966"/>
    </source>
</evidence>
<keyword evidence="1" id="KW-1133">Transmembrane helix</keyword>
<feature type="transmembrane region" description="Helical" evidence="1">
    <location>
        <begin position="189"/>
        <end position="207"/>
    </location>
</feature>
<feature type="transmembrane region" description="Helical" evidence="1">
    <location>
        <begin position="47"/>
        <end position="71"/>
    </location>
</feature>
<reference evidence="2" key="1">
    <citation type="submission" date="2021-01" db="EMBL/GenBank/DDBJ databases">
        <title>Whole genome shotgun sequence of Sphaerimonospora thailandensis NBRC 107569.</title>
        <authorList>
            <person name="Komaki H."/>
            <person name="Tamura T."/>
        </authorList>
    </citation>
    <scope>NUCLEOTIDE SEQUENCE</scope>
    <source>
        <strain evidence="2">NBRC 107569</strain>
    </source>
</reference>
<accession>A0A8J3RIG7</accession>
<dbReference type="AlphaFoldDB" id="A0A8J3RIG7"/>
<comment type="caution">
    <text evidence="2">The sequence shown here is derived from an EMBL/GenBank/DDBJ whole genome shotgun (WGS) entry which is preliminary data.</text>
</comment>
<dbReference type="Proteomes" id="UP000610966">
    <property type="component" value="Unassembled WGS sequence"/>
</dbReference>
<proteinExistence type="predicted"/>
<keyword evidence="1" id="KW-0812">Transmembrane</keyword>
<feature type="transmembrane region" description="Helical" evidence="1">
    <location>
        <begin position="165"/>
        <end position="182"/>
    </location>
</feature>
<name>A0A8J3RIG7_9ACTN</name>
<feature type="transmembrane region" description="Helical" evidence="1">
    <location>
        <begin position="327"/>
        <end position="345"/>
    </location>
</feature>
<evidence type="ECO:0000313" key="2">
    <source>
        <dbReference type="EMBL" id="GIH72958.1"/>
    </source>
</evidence>